<dbReference type="AlphaFoldDB" id="Q97C17"/>
<dbReference type="CDD" id="cd01118">
    <property type="entry name" value="ArsB_permease"/>
    <property type="match status" value="1"/>
</dbReference>
<feature type="transmembrane region" description="Helical" evidence="6">
    <location>
        <begin position="6"/>
        <end position="22"/>
    </location>
</feature>
<evidence type="ECO:0000313" key="7">
    <source>
        <dbReference type="EMBL" id="BAB59430.1"/>
    </source>
</evidence>
<dbReference type="GO" id="GO:0005886">
    <property type="term" value="C:plasma membrane"/>
    <property type="evidence" value="ECO:0007669"/>
    <property type="project" value="UniProtKB-SubCell"/>
</dbReference>
<dbReference type="PRINTS" id="PR00758">
    <property type="entry name" value="ARSENICPUMP"/>
</dbReference>
<evidence type="ECO:0000313" key="8">
    <source>
        <dbReference type="Proteomes" id="UP000001017"/>
    </source>
</evidence>
<comment type="subcellular location">
    <subcellularLocation>
        <location evidence="1">Cell membrane</location>
        <topology evidence="1">Multi-pass membrane protein</topology>
    </subcellularLocation>
</comment>
<dbReference type="KEGG" id="tvo:TVG0299333"/>
<feature type="transmembrane region" description="Helical" evidence="6">
    <location>
        <begin position="317"/>
        <end position="338"/>
    </location>
</feature>
<proteinExistence type="predicted"/>
<evidence type="ECO:0000256" key="2">
    <source>
        <dbReference type="ARBA" id="ARBA00022475"/>
    </source>
</evidence>
<feature type="transmembrane region" description="Helical" evidence="6">
    <location>
        <begin position="283"/>
        <end position="302"/>
    </location>
</feature>
<feature type="transmembrane region" description="Helical" evidence="6">
    <location>
        <begin position="58"/>
        <end position="84"/>
    </location>
</feature>
<feature type="transmembrane region" description="Helical" evidence="6">
    <location>
        <begin position="403"/>
        <end position="429"/>
    </location>
</feature>
<evidence type="ECO:0000256" key="1">
    <source>
        <dbReference type="ARBA" id="ARBA00004651"/>
    </source>
</evidence>
<dbReference type="Pfam" id="PF02040">
    <property type="entry name" value="ArsB"/>
    <property type="match status" value="1"/>
</dbReference>
<keyword evidence="8" id="KW-1185">Reference proteome</keyword>
<dbReference type="GO" id="GO:0015105">
    <property type="term" value="F:arsenite transmembrane transporter activity"/>
    <property type="evidence" value="ECO:0007669"/>
    <property type="project" value="InterPro"/>
</dbReference>
<reference evidence="7 8" key="2">
    <citation type="journal article" date="2000" name="Proc. Natl. Acad. Sci. U.S.A.">
        <title>Archaeal adaptation to higher temperatures revealed by genomic sequence of Thermoplasma volcanium.</title>
        <authorList>
            <person name="Kawashima T."/>
            <person name="Amano N."/>
            <person name="Koike H."/>
            <person name="Makino S."/>
            <person name="Higuchi S."/>
            <person name="Kawashima-Ohya Y."/>
            <person name="Watanabe K."/>
            <person name="Yamazaki M."/>
            <person name="Kanehori K."/>
            <person name="Kawamoto T."/>
            <person name="Nunoshiba T."/>
            <person name="Yamamoto Y."/>
            <person name="Aramaki H."/>
            <person name="Makino K."/>
            <person name="Suzuki M."/>
        </authorList>
    </citation>
    <scope>NUCLEOTIDE SEQUENCE [LARGE SCALE GENOMIC DNA]</scope>
    <source>
        <strain evidence="8">ATCC 51530 / DSM 4299 / JCM 9571 / NBRC 15438 / GSS1</strain>
    </source>
</reference>
<keyword evidence="5 6" id="KW-0472">Membrane</keyword>
<organism evidence="7 8">
    <name type="scientific">Thermoplasma volcanium (strain ATCC 51530 / DSM 4299 / JCM 9571 / NBRC 15438 / GSS1)</name>
    <dbReference type="NCBI Taxonomy" id="273116"/>
    <lineage>
        <taxon>Archaea</taxon>
        <taxon>Methanobacteriati</taxon>
        <taxon>Thermoplasmatota</taxon>
        <taxon>Thermoplasmata</taxon>
        <taxon>Thermoplasmatales</taxon>
        <taxon>Thermoplasmataceae</taxon>
        <taxon>Thermoplasma</taxon>
    </lineage>
</organism>
<feature type="transmembrane region" description="Helical" evidence="6">
    <location>
        <begin position="29"/>
        <end position="46"/>
    </location>
</feature>
<evidence type="ECO:0000256" key="6">
    <source>
        <dbReference type="SAM" id="Phobius"/>
    </source>
</evidence>
<feature type="transmembrane region" description="Helical" evidence="6">
    <location>
        <begin position="227"/>
        <end position="245"/>
    </location>
</feature>
<dbReference type="NCBIfam" id="TIGR00935">
    <property type="entry name" value="2a45"/>
    <property type="match status" value="1"/>
</dbReference>
<evidence type="ECO:0000256" key="3">
    <source>
        <dbReference type="ARBA" id="ARBA00022692"/>
    </source>
</evidence>
<evidence type="ECO:0000256" key="4">
    <source>
        <dbReference type="ARBA" id="ARBA00022989"/>
    </source>
</evidence>
<name>Q97C17_THEVO</name>
<dbReference type="OrthoDB" id="19068at2157"/>
<gene>
    <name evidence="7" type="ORF">TVG0299333</name>
</gene>
<feature type="transmembrane region" description="Helical" evidence="6">
    <location>
        <begin position="184"/>
        <end position="203"/>
    </location>
</feature>
<dbReference type="EMBL" id="BA000011">
    <property type="protein sequence ID" value="BAB59430.1"/>
    <property type="molecule type" value="Genomic_DNA"/>
</dbReference>
<reference evidence="7 8" key="1">
    <citation type="journal article" date="1999" name="Proc. Jpn. Acad.">
        <title>Determination of the complete genomic DNA sequence of Thermoplasma volvanium GSS1.</title>
        <authorList>
            <person name="Kawashima T."/>
            <person name="Yamamoto Y."/>
            <person name="Aramaki H."/>
            <person name="Nunoshiba T."/>
            <person name="Kawamoto T."/>
            <person name="Watanabe K."/>
            <person name="Yamazaki M."/>
            <person name="Kanehori K."/>
            <person name="Amano N."/>
            <person name="Ohya Y."/>
            <person name="Makino K."/>
            <person name="Suzuki M."/>
        </authorList>
    </citation>
    <scope>NUCLEOTIDE SEQUENCE [LARGE SCALE GENOMIC DNA]</scope>
    <source>
        <strain evidence="8">ATCC 51530 / DSM 4299 / JCM 9571 / NBRC 15438 / GSS1</strain>
    </source>
</reference>
<feature type="transmembrane region" description="Helical" evidence="6">
    <location>
        <begin position="251"/>
        <end position="271"/>
    </location>
</feature>
<dbReference type="PANTHER" id="PTHR43302">
    <property type="entry name" value="TRANSPORTER ARSB-RELATED"/>
    <property type="match status" value="1"/>
</dbReference>
<feature type="transmembrane region" description="Helical" evidence="6">
    <location>
        <begin position="157"/>
        <end position="178"/>
    </location>
</feature>
<dbReference type="NCBIfam" id="NF011980">
    <property type="entry name" value="PRK15445.1"/>
    <property type="match status" value="1"/>
</dbReference>
<dbReference type="RefSeq" id="WP_010916543.1">
    <property type="nucleotide sequence ID" value="NC_002689.2"/>
</dbReference>
<evidence type="ECO:0000256" key="5">
    <source>
        <dbReference type="ARBA" id="ARBA00023136"/>
    </source>
</evidence>
<sequence>MQDFRFVAAAIVFIFTLILVTVRPWKIDIGYGALIGAFVSIILGISTPADVIKVWNIIWNPTFTFVAIIAMSLVLDYAGFFEYYAIRISKFAGGNGIKLFVFIVILGSLTAAFFANDGAVLVLTPIVLSIMDMTGIGKKGAVAYIMAIGFISDSSSLPFVISNLVNIIGSGYFGISFASYAKVMVIPDIISVVSSLGLLLLYYRKDIPRIYQVESLPNPKNVIKDPLIFKLAFPFMAIVVLAYFLTSFDLVPVSFVAVPAATILIVVARYNHRINTRSIIAEAPWQVVVFSLGMYIVVYGFGDNGLTSVLVHVTKSILLLGNPLSTVLAGLLFGAMAGSMNNLPSVMMGALTISHLNQNSFLIYANVIGNDIGPKFTPIGSLATLLWIYTLQRKHGVQITPIYYMKVGFIIAFPVLVLTLLSLYATIYFGL</sequence>
<feature type="transmembrane region" description="Helical" evidence="6">
    <location>
        <begin position="96"/>
        <end position="114"/>
    </location>
</feature>
<keyword evidence="4 6" id="KW-1133">Transmembrane helix</keyword>
<dbReference type="PhylomeDB" id="Q97C17"/>
<dbReference type="PANTHER" id="PTHR43302:SF5">
    <property type="entry name" value="TRANSPORTER ARSB-RELATED"/>
    <property type="match status" value="1"/>
</dbReference>
<accession>Q97C17</accession>
<keyword evidence="2" id="KW-1003">Cell membrane</keyword>
<dbReference type="InterPro" id="IPR000802">
    <property type="entry name" value="Arsenical_pump_ArsB"/>
</dbReference>
<dbReference type="GeneID" id="1440801"/>
<protein>
    <submittedName>
        <fullName evidence="7">Arsenical pump membrane protein</fullName>
    </submittedName>
</protein>
<dbReference type="STRING" id="273116.gene:9381062"/>
<dbReference type="PaxDb" id="273116-14324502"/>
<keyword evidence="3 6" id="KW-0812">Transmembrane</keyword>
<dbReference type="HOGENOM" id="CLU_043931_1_0_2"/>
<dbReference type="eggNOG" id="arCOG00238">
    <property type="taxonomic scope" value="Archaea"/>
</dbReference>
<dbReference type="Proteomes" id="UP000001017">
    <property type="component" value="Chromosome"/>
</dbReference>